<dbReference type="InterPro" id="IPR000504">
    <property type="entry name" value="RRM_dom"/>
</dbReference>
<evidence type="ECO:0000259" key="2">
    <source>
        <dbReference type="SMART" id="SM00360"/>
    </source>
</evidence>
<evidence type="ECO:0000313" key="4">
    <source>
        <dbReference type="Proteomes" id="UP000472264"/>
    </source>
</evidence>
<dbReference type="InterPro" id="IPR035979">
    <property type="entry name" value="RBD_domain_sf"/>
</dbReference>
<proteinExistence type="predicted"/>
<reference evidence="3" key="3">
    <citation type="submission" date="2025-09" db="UniProtKB">
        <authorList>
            <consortium name="Ensembl"/>
        </authorList>
    </citation>
    <scope>IDENTIFICATION</scope>
</reference>
<feature type="compositionally biased region" description="Basic and acidic residues" evidence="1">
    <location>
        <begin position="398"/>
        <end position="412"/>
    </location>
</feature>
<dbReference type="PANTHER" id="PTHR32343:SF6">
    <property type="entry name" value="SERINE_ARGININE-RICH SPLICING FACTOR 11"/>
    <property type="match status" value="1"/>
</dbReference>
<dbReference type="PANTHER" id="PTHR32343">
    <property type="entry name" value="SERINE/ARGININE-RICH SPLICING FACTOR"/>
    <property type="match status" value="1"/>
</dbReference>
<evidence type="ECO:0000313" key="3">
    <source>
        <dbReference type="Ensembl" id="ENSENLP00000023074.1"/>
    </source>
</evidence>
<dbReference type="SMART" id="SM00360">
    <property type="entry name" value="RRM"/>
    <property type="match status" value="1"/>
</dbReference>
<name>A0A665UUY7_ECHNA</name>
<feature type="region of interest" description="Disordered" evidence="1">
    <location>
        <begin position="206"/>
        <end position="412"/>
    </location>
</feature>
<feature type="compositionally biased region" description="Polar residues" evidence="1">
    <location>
        <begin position="280"/>
        <end position="291"/>
    </location>
</feature>
<dbReference type="Ensembl" id="ENSENLT00000023848.1">
    <property type="protein sequence ID" value="ENSENLP00000023074.1"/>
    <property type="gene ID" value="ENSENLG00000010447.1"/>
</dbReference>
<dbReference type="GO" id="GO:0005654">
    <property type="term" value="C:nucleoplasm"/>
    <property type="evidence" value="ECO:0007669"/>
    <property type="project" value="TreeGrafter"/>
</dbReference>
<reference evidence="3" key="1">
    <citation type="submission" date="2021-04" db="EMBL/GenBank/DDBJ databases">
        <authorList>
            <consortium name="Wellcome Sanger Institute Data Sharing"/>
        </authorList>
    </citation>
    <scope>NUCLEOTIDE SEQUENCE [LARGE SCALE GENOMIC DNA]</scope>
</reference>
<gene>
    <name evidence="3" type="primary">srsf11</name>
</gene>
<feature type="compositionally biased region" description="Basic and acidic residues" evidence="1">
    <location>
        <begin position="292"/>
        <end position="319"/>
    </location>
</feature>
<reference evidence="3" key="2">
    <citation type="submission" date="2025-08" db="UniProtKB">
        <authorList>
            <consortium name="Ensembl"/>
        </authorList>
    </citation>
    <scope>IDENTIFICATION</scope>
</reference>
<sequence>MNSSTHVIQVTNVSPSTTSEQMRTLFGFLGNIEELKLFPPDDSPLPVTSRVCFVKFLESESVGVSQHLTNTVFVDRALIVVPFAEGVIPDESKAMSLLAPANAVAGMMPGGGLLPTPNPLASMGGTPFGGLGAPNMEQMAAMGIPGPNMNPQALSADFLKLMQSMDPKLNPLAAGLNLNPGLKTDASNKEIEEAMKRVREAQSLISAAIEPGNKKDDKRKHSRSRSRSRRRRSRSRSRHRRSKSRSRRRSHSRSRRRSKSPRRRRSHSRDRSRRSRSRSVTVISPSAPTQPSDREKDRDRDRREDRDRSRDERERERSTSKKKKSKDKERDRDRKSDSEKGDVKVTRDYDEEEQGYDSEKEGEEDDDERKSDSDSASSPKGQEEMERSEGQIPKKSKLNGDDHHQEDMEMSD</sequence>
<accession>A0A665UUY7</accession>
<dbReference type="AlphaFoldDB" id="A0A665UUY7"/>
<feature type="compositionally biased region" description="Basic and acidic residues" evidence="1">
    <location>
        <begin position="326"/>
        <end position="348"/>
    </location>
</feature>
<feature type="domain" description="RRM" evidence="2">
    <location>
        <begin position="7"/>
        <end position="81"/>
    </location>
</feature>
<dbReference type="InterPro" id="IPR012677">
    <property type="entry name" value="Nucleotide-bd_a/b_plait_sf"/>
</dbReference>
<evidence type="ECO:0000256" key="1">
    <source>
        <dbReference type="SAM" id="MobiDB-lite"/>
    </source>
</evidence>
<keyword evidence="4" id="KW-1185">Reference proteome</keyword>
<dbReference type="Gene3D" id="3.30.70.330">
    <property type="match status" value="1"/>
</dbReference>
<feature type="compositionally biased region" description="Acidic residues" evidence="1">
    <location>
        <begin position="349"/>
        <end position="367"/>
    </location>
</feature>
<protein>
    <recommendedName>
        <fullName evidence="2">RRM domain-containing protein</fullName>
    </recommendedName>
</protein>
<organism evidence="3 4">
    <name type="scientific">Echeneis naucrates</name>
    <name type="common">Live sharksucker</name>
    <dbReference type="NCBI Taxonomy" id="173247"/>
    <lineage>
        <taxon>Eukaryota</taxon>
        <taxon>Metazoa</taxon>
        <taxon>Chordata</taxon>
        <taxon>Craniata</taxon>
        <taxon>Vertebrata</taxon>
        <taxon>Euteleostomi</taxon>
        <taxon>Actinopterygii</taxon>
        <taxon>Neopterygii</taxon>
        <taxon>Teleostei</taxon>
        <taxon>Neoteleostei</taxon>
        <taxon>Acanthomorphata</taxon>
        <taxon>Carangaria</taxon>
        <taxon>Carangiformes</taxon>
        <taxon>Echeneidae</taxon>
        <taxon>Echeneis</taxon>
    </lineage>
</organism>
<dbReference type="SUPFAM" id="SSF54928">
    <property type="entry name" value="RNA-binding domain, RBD"/>
    <property type="match status" value="1"/>
</dbReference>
<dbReference type="GO" id="GO:0003723">
    <property type="term" value="F:RNA binding"/>
    <property type="evidence" value="ECO:0007669"/>
    <property type="project" value="InterPro"/>
</dbReference>
<dbReference type="Proteomes" id="UP000472264">
    <property type="component" value="Chromosome 4"/>
</dbReference>
<dbReference type="FunFam" id="3.30.70.330:FF:000084">
    <property type="entry name" value="Serine/arginine-rich splicing factor 11 isoform 1"/>
    <property type="match status" value="1"/>
</dbReference>
<feature type="compositionally biased region" description="Basic residues" evidence="1">
    <location>
        <begin position="217"/>
        <end position="277"/>
    </location>
</feature>